<dbReference type="PANTHER" id="PTHR10166">
    <property type="entry name" value="VOLTAGE-DEPENDENT CALCIUM CHANNEL SUBUNIT ALPHA-2/DELTA-RELATED"/>
    <property type="match status" value="1"/>
</dbReference>
<dbReference type="Proteomes" id="UP000619761">
    <property type="component" value="Unassembled WGS sequence"/>
</dbReference>
<dbReference type="SUPFAM" id="SSF53300">
    <property type="entry name" value="vWA-like"/>
    <property type="match status" value="1"/>
</dbReference>
<sequence>MKKQRVLLLAIPIIWAACAISCSSSDKKKEPTVSSSSQVEEIRVTGAKATRKIEREAKMATPAPTPIAYAPSQIQAVRKMSEIASPPPPQNTENYQHKEESPIKVTAKEPVSTFSIDVDTGAYANVRRFLNQGQLPPKDAVRIEELINYFPYAKVTKKGAHPFGVDTEVAPAPWNADHQLLRVRIQAMDTKTVSLPASNLVFLVDVSGSMSSPDKLPLVKNTLKMLTKKLRAQDRISLVVYAGRTQVELEPTAGNEHDKILAAIDKLEAAGSTAGESAMKLAYQMARRSYIPDGINRILMATDGDFNVGISNIDQLKDMVAAERKTGISLTTLGFGQGNYNEYLMEQLADVGNGNYAYIDSADEGRKVLIEEMASTFNTVAADVKIQIEFNPAQISEYRLIGYENRALNEQDFNNDKIDAGEIGAGKTVTAIYELTPVGKPTLIDPHRYEKAADTKAAKSNEFGFLRIRYKKPDADKSILLEEPLLISNNKTSLDKSSEDFRFAVSVAGFGQLLKDNSYMNNYGFDQVIALAKSGEGSDEGCYRAEFIRLIKTAKELSTQTPAKKAE</sequence>
<evidence type="ECO:0000313" key="5">
    <source>
        <dbReference type="Proteomes" id="UP000619761"/>
    </source>
</evidence>
<evidence type="ECO:0000256" key="2">
    <source>
        <dbReference type="SAM" id="SignalP"/>
    </source>
</evidence>
<dbReference type="Pfam" id="PF12034">
    <property type="entry name" value="YfbK_C"/>
    <property type="match status" value="1"/>
</dbReference>
<dbReference type="InterPro" id="IPR021908">
    <property type="entry name" value="YfbK_C"/>
</dbReference>
<feature type="chain" id="PRO_5047204813" description="VWFA domain-containing protein" evidence="2">
    <location>
        <begin position="20"/>
        <end position="567"/>
    </location>
</feature>
<dbReference type="RefSeq" id="WP_189421293.1">
    <property type="nucleotide sequence ID" value="NZ_BMYZ01000005.1"/>
</dbReference>
<dbReference type="InterPro" id="IPR051173">
    <property type="entry name" value="Ca_channel_alpha-2/delta"/>
</dbReference>
<protein>
    <recommendedName>
        <fullName evidence="3">VWFA domain-containing protein</fullName>
    </recommendedName>
</protein>
<dbReference type="InterPro" id="IPR036465">
    <property type="entry name" value="vWFA_dom_sf"/>
</dbReference>
<dbReference type="CDD" id="cd01465">
    <property type="entry name" value="vWA_subgroup"/>
    <property type="match status" value="1"/>
</dbReference>
<dbReference type="PROSITE" id="PS50234">
    <property type="entry name" value="VWFA"/>
    <property type="match status" value="1"/>
</dbReference>
<organism evidence="4 5">
    <name type="scientific">Cellvibrio zantedeschiae</name>
    <dbReference type="NCBI Taxonomy" id="1237077"/>
    <lineage>
        <taxon>Bacteria</taxon>
        <taxon>Pseudomonadati</taxon>
        <taxon>Pseudomonadota</taxon>
        <taxon>Gammaproteobacteria</taxon>
        <taxon>Cellvibrionales</taxon>
        <taxon>Cellvibrionaceae</taxon>
        <taxon>Cellvibrio</taxon>
    </lineage>
</organism>
<dbReference type="Pfam" id="PF12450">
    <property type="entry name" value="vWF_A"/>
    <property type="match status" value="1"/>
</dbReference>
<dbReference type="PANTHER" id="PTHR10166:SF37">
    <property type="entry name" value="STOLID, ISOFORM H"/>
    <property type="match status" value="1"/>
</dbReference>
<dbReference type="SMART" id="SM00327">
    <property type="entry name" value="VWA"/>
    <property type="match status" value="1"/>
</dbReference>
<name>A0ABQ3BAI9_9GAMM</name>
<dbReference type="PROSITE" id="PS51257">
    <property type="entry name" value="PROKAR_LIPOPROTEIN"/>
    <property type="match status" value="1"/>
</dbReference>
<feature type="region of interest" description="Disordered" evidence="1">
    <location>
        <begin position="26"/>
        <end position="48"/>
    </location>
</feature>
<feature type="domain" description="VWFA" evidence="3">
    <location>
        <begin position="199"/>
        <end position="380"/>
    </location>
</feature>
<evidence type="ECO:0000313" key="4">
    <source>
        <dbReference type="EMBL" id="GGY88071.1"/>
    </source>
</evidence>
<reference evidence="5" key="1">
    <citation type="journal article" date="2019" name="Int. J. Syst. Evol. Microbiol.">
        <title>The Global Catalogue of Microorganisms (GCM) 10K type strain sequencing project: providing services to taxonomists for standard genome sequencing and annotation.</title>
        <authorList>
            <consortium name="The Broad Institute Genomics Platform"/>
            <consortium name="The Broad Institute Genome Sequencing Center for Infectious Disease"/>
            <person name="Wu L."/>
            <person name="Ma J."/>
        </authorList>
    </citation>
    <scope>NUCLEOTIDE SEQUENCE [LARGE SCALE GENOMIC DNA]</scope>
    <source>
        <strain evidence="5">KCTC 32239</strain>
    </source>
</reference>
<dbReference type="InterPro" id="IPR002035">
    <property type="entry name" value="VWF_A"/>
</dbReference>
<dbReference type="EMBL" id="BMYZ01000005">
    <property type="protein sequence ID" value="GGY88071.1"/>
    <property type="molecule type" value="Genomic_DNA"/>
</dbReference>
<feature type="signal peptide" evidence="2">
    <location>
        <begin position="1"/>
        <end position="19"/>
    </location>
</feature>
<proteinExistence type="predicted"/>
<comment type="caution">
    <text evidence="4">The sequence shown here is derived from an EMBL/GenBank/DDBJ whole genome shotgun (WGS) entry which is preliminary data.</text>
</comment>
<dbReference type="InterPro" id="IPR022156">
    <property type="entry name" value="Uncharacterised_YfbK_N"/>
</dbReference>
<accession>A0ABQ3BAI9</accession>
<evidence type="ECO:0000256" key="1">
    <source>
        <dbReference type="SAM" id="MobiDB-lite"/>
    </source>
</evidence>
<gene>
    <name evidence="4" type="ORF">GCM10011613_36390</name>
</gene>
<evidence type="ECO:0000259" key="3">
    <source>
        <dbReference type="PROSITE" id="PS50234"/>
    </source>
</evidence>
<keyword evidence="5" id="KW-1185">Reference proteome</keyword>
<dbReference type="Gene3D" id="3.40.50.410">
    <property type="entry name" value="von Willebrand factor, type A domain"/>
    <property type="match status" value="1"/>
</dbReference>
<keyword evidence="2" id="KW-0732">Signal</keyword>
<dbReference type="Pfam" id="PF00092">
    <property type="entry name" value="VWA"/>
    <property type="match status" value="1"/>
</dbReference>